<dbReference type="AlphaFoldDB" id="A0AAD5M811"/>
<evidence type="ECO:0000313" key="8">
    <source>
        <dbReference type="Proteomes" id="UP001209570"/>
    </source>
</evidence>
<dbReference type="InterPro" id="IPR044524">
    <property type="entry name" value="Isoase_HisA-like"/>
</dbReference>
<dbReference type="PANTHER" id="PTHR43090:SF2">
    <property type="entry name" value="1-(5-PHOSPHORIBOSYL)-5-[(5-PHOSPHORIBOSYLAMINO)METHYLIDENEAMINO] IMIDAZOLE-4-CARBOXAMIDE ISOMERASE"/>
    <property type="match status" value="1"/>
</dbReference>
<keyword evidence="8" id="KW-1185">Reference proteome</keyword>
<evidence type="ECO:0000256" key="6">
    <source>
        <dbReference type="ARBA" id="ARBA00023235"/>
    </source>
</evidence>
<protein>
    <recommendedName>
        <fullName evidence="3">1-(5-phosphoribosyl)-5-[(5-phosphoribosylamino)methylideneamino]imidazole-4-carboxamideisomerase</fullName>
        <ecNumber evidence="3">5.3.1.16</ecNumber>
    </recommendedName>
</protein>
<dbReference type="GO" id="GO:0003949">
    <property type="term" value="F:1-(5-phosphoribosyl)-5-[(5-phosphoribosylamino)methylideneamino]imidazole-4-carboxamide isomerase activity"/>
    <property type="evidence" value="ECO:0007669"/>
    <property type="project" value="UniProtKB-EC"/>
</dbReference>
<sequence>MEIAKNVRDFLVGMKETLSPEEEALLSSVQDLHEQYLTIMDDFSVQVSALALSMRPEARMVAHQLRLKIYQDWRARLMERIFAGSALSMRARVCDWRRRTRERASQDPAADRFNINRQWEHLQAKYVGTGHADTTKFEWAVNQHRDTLASHIGHYDMLSYFAVAENEAVGRVKYNMLEVLFETMYKDDNIPGGHVIMLGSSDENKAAALEALREYPSGLQIGGGINDENCQFYIQNGASHVIVTSYVFRDGKIDYERLQKLKDLVGKEHLVLDLSCRKKVEDGKFYVMTDRWQKFTTTSIDEALFVALSDYCDEFLVHAVDVEGKRCGIQQELVELLAKWSPLPVTYAGGAHSMEDLDFVERVGNGKVDLSIGSALDIFGGDIQYQDVVAWHKARN</sequence>
<name>A0AAD5M811_PYTIN</name>
<proteinExistence type="inferred from homology"/>
<dbReference type="PANTHER" id="PTHR43090">
    <property type="entry name" value="1-(5-PHOSPHORIBOSYL)-5-[(5-PHOSPHORIBOSYLAMINO)METHYLIDENEAMINO] IMIDAZOLE-4-CARBOXAMIDE ISOMERASE"/>
    <property type="match status" value="1"/>
</dbReference>
<dbReference type="SUPFAM" id="SSF51366">
    <property type="entry name" value="Ribulose-phoshate binding barrel"/>
    <property type="match status" value="1"/>
</dbReference>
<dbReference type="InterPro" id="IPR013785">
    <property type="entry name" value="Aldolase_TIM"/>
</dbReference>
<accession>A0AAD5M811</accession>
<dbReference type="EC" id="5.3.1.16" evidence="3"/>
<keyword evidence="6" id="KW-0413">Isomerase</keyword>
<reference evidence="7" key="1">
    <citation type="submission" date="2021-12" db="EMBL/GenBank/DDBJ databases">
        <title>Prjna785345.</title>
        <authorList>
            <person name="Rujirawat T."/>
            <person name="Krajaejun T."/>
        </authorList>
    </citation>
    <scope>NUCLEOTIDE SEQUENCE</scope>
    <source>
        <strain evidence="7">Pi057C3</strain>
    </source>
</reference>
<dbReference type="Proteomes" id="UP001209570">
    <property type="component" value="Unassembled WGS sequence"/>
</dbReference>
<dbReference type="Gene3D" id="3.20.20.70">
    <property type="entry name" value="Aldolase class I"/>
    <property type="match status" value="1"/>
</dbReference>
<dbReference type="InterPro" id="IPR011858">
    <property type="entry name" value="His6/HISN3"/>
</dbReference>
<keyword evidence="4" id="KW-0028">Amino-acid biosynthesis</keyword>
<dbReference type="GO" id="GO:0000105">
    <property type="term" value="P:L-histidine biosynthetic process"/>
    <property type="evidence" value="ECO:0007669"/>
    <property type="project" value="UniProtKB-KW"/>
</dbReference>
<dbReference type="GO" id="GO:0000162">
    <property type="term" value="P:L-tryptophan biosynthetic process"/>
    <property type="evidence" value="ECO:0007669"/>
    <property type="project" value="TreeGrafter"/>
</dbReference>
<dbReference type="Pfam" id="PF07189">
    <property type="entry name" value="SF3b10"/>
    <property type="match status" value="1"/>
</dbReference>
<comment type="caution">
    <text evidence="7">The sequence shown here is derived from an EMBL/GenBank/DDBJ whole genome shotgun (WGS) entry which is preliminary data.</text>
</comment>
<dbReference type="NCBIfam" id="TIGR02129">
    <property type="entry name" value="hisA_euk"/>
    <property type="match status" value="1"/>
</dbReference>
<evidence type="ECO:0000256" key="3">
    <source>
        <dbReference type="ARBA" id="ARBA00012550"/>
    </source>
</evidence>
<evidence type="ECO:0000256" key="1">
    <source>
        <dbReference type="ARBA" id="ARBA00005133"/>
    </source>
</evidence>
<gene>
    <name evidence="7" type="ORF">P43SY_002422</name>
</gene>
<dbReference type="EMBL" id="JAKCXM010000234">
    <property type="protein sequence ID" value="KAJ0397914.1"/>
    <property type="molecule type" value="Genomic_DNA"/>
</dbReference>
<dbReference type="GO" id="GO:0005737">
    <property type="term" value="C:cytoplasm"/>
    <property type="evidence" value="ECO:0007669"/>
    <property type="project" value="TreeGrafter"/>
</dbReference>
<dbReference type="InterPro" id="IPR011060">
    <property type="entry name" value="RibuloseP-bd_barrel"/>
</dbReference>
<dbReference type="InterPro" id="IPR009846">
    <property type="entry name" value="SF3b5/RDS3-10"/>
</dbReference>
<evidence type="ECO:0000313" key="7">
    <source>
        <dbReference type="EMBL" id="KAJ0397914.1"/>
    </source>
</evidence>
<evidence type="ECO:0000256" key="4">
    <source>
        <dbReference type="ARBA" id="ARBA00022605"/>
    </source>
</evidence>
<comment type="pathway">
    <text evidence="1">Amino-acid biosynthesis; L-histidine biosynthesis; L-histidine from 5-phospho-alpha-D-ribose 1-diphosphate: step 4/9.</text>
</comment>
<comment type="similarity">
    <text evidence="2">Belongs to the HisA/HisF family.</text>
</comment>
<keyword evidence="5" id="KW-0368">Histidine biosynthesis</keyword>
<organism evidence="7 8">
    <name type="scientific">Pythium insidiosum</name>
    <name type="common">Pythiosis disease agent</name>
    <dbReference type="NCBI Taxonomy" id="114742"/>
    <lineage>
        <taxon>Eukaryota</taxon>
        <taxon>Sar</taxon>
        <taxon>Stramenopiles</taxon>
        <taxon>Oomycota</taxon>
        <taxon>Peronosporomycetes</taxon>
        <taxon>Pythiales</taxon>
        <taxon>Pythiaceae</taxon>
        <taxon>Pythium</taxon>
    </lineage>
</organism>
<evidence type="ECO:0000256" key="5">
    <source>
        <dbReference type="ARBA" id="ARBA00023102"/>
    </source>
</evidence>
<evidence type="ECO:0000256" key="2">
    <source>
        <dbReference type="ARBA" id="ARBA00009667"/>
    </source>
</evidence>